<keyword evidence="3" id="KW-1185">Reference proteome</keyword>
<feature type="region of interest" description="Disordered" evidence="1">
    <location>
        <begin position="52"/>
        <end position="81"/>
    </location>
</feature>
<feature type="region of interest" description="Disordered" evidence="1">
    <location>
        <begin position="1"/>
        <end position="38"/>
    </location>
</feature>
<dbReference type="AlphaFoldDB" id="A0A388MAA2"/>
<evidence type="ECO:0000256" key="1">
    <source>
        <dbReference type="SAM" id="MobiDB-lite"/>
    </source>
</evidence>
<reference evidence="2 3" key="1">
    <citation type="journal article" date="2018" name="Cell">
        <title>The Chara Genome: Secondary Complexity and Implications for Plant Terrestrialization.</title>
        <authorList>
            <person name="Nishiyama T."/>
            <person name="Sakayama H."/>
            <person name="Vries J.D."/>
            <person name="Buschmann H."/>
            <person name="Saint-Marcoux D."/>
            <person name="Ullrich K.K."/>
            <person name="Haas F.B."/>
            <person name="Vanderstraeten L."/>
            <person name="Becker D."/>
            <person name="Lang D."/>
            <person name="Vosolsobe S."/>
            <person name="Rombauts S."/>
            <person name="Wilhelmsson P.K.I."/>
            <person name="Janitza P."/>
            <person name="Kern R."/>
            <person name="Heyl A."/>
            <person name="Rumpler F."/>
            <person name="Villalobos L.I.A.C."/>
            <person name="Clay J.M."/>
            <person name="Skokan R."/>
            <person name="Toyoda A."/>
            <person name="Suzuki Y."/>
            <person name="Kagoshima H."/>
            <person name="Schijlen E."/>
            <person name="Tajeshwar N."/>
            <person name="Catarino B."/>
            <person name="Hetherington A.J."/>
            <person name="Saltykova A."/>
            <person name="Bonnot C."/>
            <person name="Breuninger H."/>
            <person name="Symeonidi A."/>
            <person name="Radhakrishnan G.V."/>
            <person name="Van Nieuwerburgh F."/>
            <person name="Deforce D."/>
            <person name="Chang C."/>
            <person name="Karol K.G."/>
            <person name="Hedrich R."/>
            <person name="Ulvskov P."/>
            <person name="Glockner G."/>
            <person name="Delwiche C.F."/>
            <person name="Petrasek J."/>
            <person name="Van de Peer Y."/>
            <person name="Friml J."/>
            <person name="Beilby M."/>
            <person name="Dolan L."/>
            <person name="Kohara Y."/>
            <person name="Sugano S."/>
            <person name="Fujiyama A."/>
            <person name="Delaux P.-M."/>
            <person name="Quint M."/>
            <person name="TheiBen G."/>
            <person name="Hagemann M."/>
            <person name="Harholt J."/>
            <person name="Dunand C."/>
            <person name="Zachgo S."/>
            <person name="Langdale J."/>
            <person name="Maumus F."/>
            <person name="Straeten D.V.D."/>
            <person name="Gould S.B."/>
            <person name="Rensing S.A."/>
        </authorList>
    </citation>
    <scope>NUCLEOTIDE SEQUENCE [LARGE SCALE GENOMIC DNA]</scope>
    <source>
        <strain evidence="2 3">S276</strain>
    </source>
</reference>
<gene>
    <name evidence="2" type="ORF">CBR_g52276</name>
</gene>
<dbReference type="Gramene" id="GBG91389">
    <property type="protein sequence ID" value="GBG91389"/>
    <property type="gene ID" value="CBR_g52276"/>
</dbReference>
<dbReference type="EMBL" id="BFEA01000901">
    <property type="protein sequence ID" value="GBG91389.1"/>
    <property type="molecule type" value="Genomic_DNA"/>
</dbReference>
<protein>
    <submittedName>
        <fullName evidence="2">Uncharacterized protein</fullName>
    </submittedName>
</protein>
<organism evidence="2 3">
    <name type="scientific">Chara braunii</name>
    <name type="common">Braun's stonewort</name>
    <dbReference type="NCBI Taxonomy" id="69332"/>
    <lineage>
        <taxon>Eukaryota</taxon>
        <taxon>Viridiplantae</taxon>
        <taxon>Streptophyta</taxon>
        <taxon>Charophyceae</taxon>
        <taxon>Charales</taxon>
        <taxon>Characeae</taxon>
        <taxon>Chara</taxon>
    </lineage>
</organism>
<comment type="caution">
    <text evidence="2">The sequence shown here is derived from an EMBL/GenBank/DDBJ whole genome shotgun (WGS) entry which is preliminary data.</text>
</comment>
<feature type="compositionally biased region" description="Polar residues" evidence="1">
    <location>
        <begin position="52"/>
        <end position="62"/>
    </location>
</feature>
<sequence>MGVSTAQSPPGVARNRGTRPSMPASSAGRPRERGEATTRVVAASLLGRTYVSWSHTRKSTATTRKKQAELGRRRSSMSWTREVHAAGCERRGGLDAPVEGAGGGGFAAPGSRVSTHGLRKVSQIIRADVVGPPRTQRPIHLQASRRNGETTGGEELEMMSGSRRTDTLISASEREIRRDGIMVVDNDHTYLIAEEADGEEDLPIHAPLRSILARGKRRTTTPPRRDGRY</sequence>
<evidence type="ECO:0000313" key="3">
    <source>
        <dbReference type="Proteomes" id="UP000265515"/>
    </source>
</evidence>
<proteinExistence type="predicted"/>
<evidence type="ECO:0000313" key="2">
    <source>
        <dbReference type="EMBL" id="GBG91389.1"/>
    </source>
</evidence>
<accession>A0A388MAA2</accession>
<dbReference type="Proteomes" id="UP000265515">
    <property type="component" value="Unassembled WGS sequence"/>
</dbReference>
<feature type="region of interest" description="Disordered" evidence="1">
    <location>
        <begin position="146"/>
        <end position="166"/>
    </location>
</feature>
<name>A0A388MAA2_CHABU</name>